<gene>
    <name evidence="2" type="ORF">S01H1_43461</name>
</gene>
<evidence type="ECO:0000256" key="1">
    <source>
        <dbReference type="SAM" id="MobiDB-lite"/>
    </source>
</evidence>
<proteinExistence type="predicted"/>
<sequence length="47" mass="5170">MAASSLRTGKNALRNTSPAAIRNATRMSADARRGKVQFKQYSDNIPF</sequence>
<dbReference type="EMBL" id="BARS01027692">
    <property type="protein sequence ID" value="GAG00400.1"/>
    <property type="molecule type" value="Genomic_DNA"/>
</dbReference>
<dbReference type="AlphaFoldDB" id="X0U4A8"/>
<feature type="region of interest" description="Disordered" evidence="1">
    <location>
        <begin position="1"/>
        <end position="32"/>
    </location>
</feature>
<evidence type="ECO:0000313" key="2">
    <source>
        <dbReference type="EMBL" id="GAG00400.1"/>
    </source>
</evidence>
<comment type="caution">
    <text evidence="2">The sequence shown here is derived from an EMBL/GenBank/DDBJ whole genome shotgun (WGS) entry which is preliminary data.</text>
</comment>
<protein>
    <submittedName>
        <fullName evidence="2">Uncharacterized protein</fullName>
    </submittedName>
</protein>
<organism evidence="2">
    <name type="scientific">marine sediment metagenome</name>
    <dbReference type="NCBI Taxonomy" id="412755"/>
    <lineage>
        <taxon>unclassified sequences</taxon>
        <taxon>metagenomes</taxon>
        <taxon>ecological metagenomes</taxon>
    </lineage>
</organism>
<reference evidence="2" key="1">
    <citation type="journal article" date="2014" name="Front. Microbiol.">
        <title>High frequency of phylogenetically diverse reductive dehalogenase-homologous genes in deep subseafloor sedimentary metagenomes.</title>
        <authorList>
            <person name="Kawai M."/>
            <person name="Futagami T."/>
            <person name="Toyoda A."/>
            <person name="Takaki Y."/>
            <person name="Nishi S."/>
            <person name="Hori S."/>
            <person name="Arai W."/>
            <person name="Tsubouchi T."/>
            <person name="Morono Y."/>
            <person name="Uchiyama I."/>
            <person name="Ito T."/>
            <person name="Fujiyama A."/>
            <person name="Inagaki F."/>
            <person name="Takami H."/>
        </authorList>
    </citation>
    <scope>NUCLEOTIDE SEQUENCE</scope>
    <source>
        <strain evidence="2">Expedition CK06-06</strain>
    </source>
</reference>
<name>X0U4A8_9ZZZZ</name>
<accession>X0U4A8</accession>
<feature type="compositionally biased region" description="Polar residues" evidence="1">
    <location>
        <begin position="1"/>
        <end position="18"/>
    </location>
</feature>